<keyword evidence="2" id="KW-1185">Reference proteome</keyword>
<organism evidence="1 2">
    <name type="scientific">Diphasiastrum complanatum</name>
    <name type="common">Issler's clubmoss</name>
    <name type="synonym">Lycopodium complanatum</name>
    <dbReference type="NCBI Taxonomy" id="34168"/>
    <lineage>
        <taxon>Eukaryota</taxon>
        <taxon>Viridiplantae</taxon>
        <taxon>Streptophyta</taxon>
        <taxon>Embryophyta</taxon>
        <taxon>Tracheophyta</taxon>
        <taxon>Lycopodiopsida</taxon>
        <taxon>Lycopodiales</taxon>
        <taxon>Lycopodiaceae</taxon>
        <taxon>Lycopodioideae</taxon>
        <taxon>Diphasiastrum</taxon>
    </lineage>
</organism>
<dbReference type="Proteomes" id="UP001162992">
    <property type="component" value="Chromosome 14"/>
</dbReference>
<reference evidence="2" key="1">
    <citation type="journal article" date="2024" name="Proc. Natl. Acad. Sci. U.S.A.">
        <title>Extraordinary preservation of gene collinearity over three hundred million years revealed in homosporous lycophytes.</title>
        <authorList>
            <person name="Li C."/>
            <person name="Wickell D."/>
            <person name="Kuo L.Y."/>
            <person name="Chen X."/>
            <person name="Nie B."/>
            <person name="Liao X."/>
            <person name="Peng D."/>
            <person name="Ji J."/>
            <person name="Jenkins J."/>
            <person name="Williams M."/>
            <person name="Shu S."/>
            <person name="Plott C."/>
            <person name="Barry K."/>
            <person name="Rajasekar S."/>
            <person name="Grimwood J."/>
            <person name="Han X."/>
            <person name="Sun S."/>
            <person name="Hou Z."/>
            <person name="He W."/>
            <person name="Dai G."/>
            <person name="Sun C."/>
            <person name="Schmutz J."/>
            <person name="Leebens-Mack J.H."/>
            <person name="Li F.W."/>
            <person name="Wang L."/>
        </authorList>
    </citation>
    <scope>NUCLEOTIDE SEQUENCE [LARGE SCALE GENOMIC DNA]</scope>
    <source>
        <strain evidence="2">cv. PW_Plant_1</strain>
    </source>
</reference>
<sequence>MADKDFDMPDVDEAEEEELGGESEFGAAAAGLQKEGEEREIGKAGLKKLLVRSGEGWETPDSGDEVQVHYTGTLLDGTKFDSSFDRGEPFTFKLGQGQVIKGWDEGISTMKKGERAIFTTPPELAYGDAGAPPSIPPKSTLKFDVELISWASVKDICKDGGIYKKIITPGEKWETPKDPDEVTVKFEARLEDGTVVSSTPEDGVEFCVKDGYFCPAISTAAKTMKKGEKVILNVKPQYGFGKQGREAQGNDSAVPPDTPLVIDMELISWKTVAEITDNKKVLKKILKEGEGYEKPNDGTVVKIKYEARLLDGTTFERKGSDEDPFEFVIDEGIDSILIILSL</sequence>
<dbReference type="EMBL" id="CM055105">
    <property type="protein sequence ID" value="KAJ7530731.1"/>
    <property type="molecule type" value="Genomic_DNA"/>
</dbReference>
<proteinExistence type="predicted"/>
<comment type="caution">
    <text evidence="1">The sequence shown here is derived from an EMBL/GenBank/DDBJ whole genome shotgun (WGS) entry which is preliminary data.</text>
</comment>
<accession>A0ACC2BLY0</accession>
<evidence type="ECO:0000313" key="2">
    <source>
        <dbReference type="Proteomes" id="UP001162992"/>
    </source>
</evidence>
<evidence type="ECO:0000313" key="1">
    <source>
        <dbReference type="EMBL" id="KAJ7530731.1"/>
    </source>
</evidence>
<name>A0ACC2BLY0_DIPCM</name>
<protein>
    <submittedName>
        <fullName evidence="1">Uncharacterized protein</fullName>
    </submittedName>
</protein>
<gene>
    <name evidence="1" type="ORF">O6H91_14G016500</name>
</gene>